<evidence type="ECO:0008006" key="4">
    <source>
        <dbReference type="Google" id="ProtNLM"/>
    </source>
</evidence>
<organism evidence="2 3">
    <name type="scientific">Craurococcus roseus</name>
    <dbReference type="NCBI Taxonomy" id="77585"/>
    <lineage>
        <taxon>Bacteria</taxon>
        <taxon>Pseudomonadati</taxon>
        <taxon>Pseudomonadota</taxon>
        <taxon>Alphaproteobacteria</taxon>
        <taxon>Acetobacterales</taxon>
        <taxon>Acetobacteraceae</taxon>
        <taxon>Craurococcus</taxon>
    </lineage>
</organism>
<reference evidence="2 3" key="1">
    <citation type="journal article" date="2019" name="Int. J. Syst. Evol. Microbiol.">
        <title>The Global Catalogue of Microorganisms (GCM) 10K type strain sequencing project: providing services to taxonomists for standard genome sequencing and annotation.</title>
        <authorList>
            <consortium name="The Broad Institute Genomics Platform"/>
            <consortium name="The Broad Institute Genome Sequencing Center for Infectious Disease"/>
            <person name="Wu L."/>
            <person name="Ma J."/>
        </authorList>
    </citation>
    <scope>NUCLEOTIDE SEQUENCE [LARGE SCALE GENOMIC DNA]</scope>
    <source>
        <strain evidence="2 3">JCM 9933</strain>
    </source>
</reference>
<protein>
    <recommendedName>
        <fullName evidence="4">Transmembrane protein</fullName>
    </recommendedName>
</protein>
<name>A0ABN1ERW8_9PROT</name>
<feature type="transmembrane region" description="Helical" evidence="1">
    <location>
        <begin position="189"/>
        <end position="208"/>
    </location>
</feature>
<dbReference type="EMBL" id="BAAAFZ010000008">
    <property type="protein sequence ID" value="GAA0572966.1"/>
    <property type="molecule type" value="Genomic_DNA"/>
</dbReference>
<keyword evidence="1" id="KW-1133">Transmembrane helix</keyword>
<dbReference type="RefSeq" id="WP_343894015.1">
    <property type="nucleotide sequence ID" value="NZ_BAAAFZ010000008.1"/>
</dbReference>
<sequence length="544" mass="56907">MSEGNAGRCAGGGAGTSAAILVAVLLSIAPAMLVRIPPVLDYPNHYVRLWLLTGGVDHPPLSQIYAVDWSRASTNIAMDLVAVGLAGIVPLGVIAALMLALAIALPPLGVALLGRQVFGAFHWWHVACFVLAWNWVLLAGFVNFEISLGLALVGAALDLRLAKHGAAVVVPLRIVMGGVVLVAHAFGFLFYAALLGGLALGPALAPLLSPGAAGRAVLRAVLTCLSLAAPVLLLLVLAPTLPGETGDAPPSPIVWQERSVFAYVSTLLTGLKTYRFPVDIAFGLLLAAPVLAALFLRRLRAHAGLLVTGVVLTIGAILMPRAILDSGGIETRLPCMVALTFAAAVLPDLRLPRRWATVAAAVAVLVVAGRAGWIGRIWVDRQSDIVSVDRALAHVPPGAAVLPLEHLPAAADLARAPLGRFFGSRTPTYWHYPTLAIMERRAFVPHLFTIAGKQPLRVLPPWDAISVPEGPLAPVDKLGDPSTLAGPYLGRWRECFDYILVVNADMPNAGGPLPASPAIAPVADEGFARLYRIDRPGAGPAACG</sequence>
<evidence type="ECO:0000256" key="1">
    <source>
        <dbReference type="SAM" id="Phobius"/>
    </source>
</evidence>
<dbReference type="Proteomes" id="UP001501588">
    <property type="component" value="Unassembled WGS sequence"/>
</dbReference>
<keyword evidence="1" id="KW-0472">Membrane</keyword>
<gene>
    <name evidence="2" type="ORF">GCM10009416_09540</name>
</gene>
<keyword evidence="1" id="KW-0812">Transmembrane</keyword>
<proteinExistence type="predicted"/>
<feature type="transmembrane region" description="Helical" evidence="1">
    <location>
        <begin position="123"/>
        <end position="153"/>
    </location>
</feature>
<feature type="transmembrane region" description="Helical" evidence="1">
    <location>
        <begin position="303"/>
        <end position="323"/>
    </location>
</feature>
<comment type="caution">
    <text evidence="2">The sequence shown here is derived from an EMBL/GenBank/DDBJ whole genome shotgun (WGS) entry which is preliminary data.</text>
</comment>
<accession>A0ABN1ERW8</accession>
<evidence type="ECO:0000313" key="3">
    <source>
        <dbReference type="Proteomes" id="UP001501588"/>
    </source>
</evidence>
<feature type="transmembrane region" description="Helical" evidence="1">
    <location>
        <begin position="358"/>
        <end position="379"/>
    </location>
</feature>
<feature type="transmembrane region" description="Helical" evidence="1">
    <location>
        <begin position="276"/>
        <end position="296"/>
    </location>
</feature>
<feature type="transmembrane region" description="Helical" evidence="1">
    <location>
        <begin position="220"/>
        <end position="241"/>
    </location>
</feature>
<evidence type="ECO:0000313" key="2">
    <source>
        <dbReference type="EMBL" id="GAA0572966.1"/>
    </source>
</evidence>
<keyword evidence="3" id="KW-1185">Reference proteome</keyword>
<feature type="transmembrane region" description="Helical" evidence="1">
    <location>
        <begin position="165"/>
        <end position="183"/>
    </location>
</feature>
<feature type="transmembrane region" description="Helical" evidence="1">
    <location>
        <begin position="12"/>
        <end position="34"/>
    </location>
</feature>
<feature type="transmembrane region" description="Helical" evidence="1">
    <location>
        <begin position="80"/>
        <end position="103"/>
    </location>
</feature>